<accession>A0A6J2Y7H7</accession>
<name>A0A6J2Y7H7_SITOR</name>
<dbReference type="GeneID" id="115884467"/>
<dbReference type="Proteomes" id="UP000504635">
    <property type="component" value="Unplaced"/>
</dbReference>
<evidence type="ECO:0000313" key="3">
    <source>
        <dbReference type="RefSeq" id="XP_030758925.1"/>
    </source>
</evidence>
<feature type="region of interest" description="Disordered" evidence="1">
    <location>
        <begin position="208"/>
        <end position="260"/>
    </location>
</feature>
<dbReference type="KEGG" id="soy:115884467"/>
<reference evidence="3" key="1">
    <citation type="submission" date="2025-08" db="UniProtKB">
        <authorList>
            <consortium name="RefSeq"/>
        </authorList>
    </citation>
    <scope>IDENTIFICATION</scope>
    <source>
        <tissue evidence="3">Gonads</tissue>
    </source>
</reference>
<keyword evidence="2" id="KW-1185">Reference proteome</keyword>
<dbReference type="InParanoid" id="A0A6J2Y7H7"/>
<gene>
    <name evidence="3" type="primary">LOC115884467</name>
</gene>
<evidence type="ECO:0000313" key="2">
    <source>
        <dbReference type="Proteomes" id="UP000504635"/>
    </source>
</evidence>
<dbReference type="RefSeq" id="XP_030758925.1">
    <property type="nucleotide sequence ID" value="XM_030903065.1"/>
</dbReference>
<feature type="region of interest" description="Disordered" evidence="1">
    <location>
        <begin position="162"/>
        <end position="186"/>
    </location>
</feature>
<feature type="compositionally biased region" description="Basic and acidic residues" evidence="1">
    <location>
        <begin position="177"/>
        <end position="186"/>
    </location>
</feature>
<feature type="region of interest" description="Disordered" evidence="1">
    <location>
        <begin position="440"/>
        <end position="515"/>
    </location>
</feature>
<proteinExistence type="predicted"/>
<sequence>MLSPSTEHFTSILELFDLPTDDEKDQPVLENLKKLAKDSLPKGWENWKVACYDREVLFGESVDPSILNKLRFALPTVGIAKAFNPKAHSLPEQVYKNYKLRMLSWPLCVALIIGPPSLSSRIRGSSIHHELVLAAISDLKPLLISREKACLHLQSYDKDTNLWDDEEGCSTSTSSKPKKESRLEKMERDHNELKEMFMNFMHRFQSQQDAMDNNESEDNEALSIESSDKDESDIWEPPTSPTSHSSQSHNHPEEELDFEPRTQEIEPSVSAAKHHIEQQGIECQRLGLSSFNKIRYVDAQKKLQASPVFGPLKTNYQLKNLVPKTSVPELLAKMDGSFGTITHGLLLQRDSFSQGIKELVTKFPQIRQEAGNILWGPDSQFKQNSNDLLQFVCGKRAETIELRRKLFRPRNDMVASLLNNIPPSKSHLFEEAELSELFKQHQSSFRPPFRSSKFDNQNKHPQGTFRKPPTHQTGSRHKNFPKTSKDFNKNAPTTSRGKPRDKPYTRFSNKNNKRQ</sequence>
<dbReference type="OrthoDB" id="6778549at2759"/>
<organism evidence="2 3">
    <name type="scientific">Sitophilus oryzae</name>
    <name type="common">Rice weevil</name>
    <name type="synonym">Curculio oryzae</name>
    <dbReference type="NCBI Taxonomy" id="7048"/>
    <lineage>
        <taxon>Eukaryota</taxon>
        <taxon>Metazoa</taxon>
        <taxon>Ecdysozoa</taxon>
        <taxon>Arthropoda</taxon>
        <taxon>Hexapoda</taxon>
        <taxon>Insecta</taxon>
        <taxon>Pterygota</taxon>
        <taxon>Neoptera</taxon>
        <taxon>Endopterygota</taxon>
        <taxon>Coleoptera</taxon>
        <taxon>Polyphaga</taxon>
        <taxon>Cucujiformia</taxon>
        <taxon>Curculionidae</taxon>
        <taxon>Dryophthorinae</taxon>
        <taxon>Sitophilus</taxon>
    </lineage>
</organism>
<protein>
    <submittedName>
        <fullName evidence="3">Uncharacterized protein LOC115884467</fullName>
    </submittedName>
</protein>
<dbReference type="AlphaFoldDB" id="A0A6J2Y7H7"/>
<evidence type="ECO:0000256" key="1">
    <source>
        <dbReference type="SAM" id="MobiDB-lite"/>
    </source>
</evidence>
<feature type="compositionally biased region" description="Polar residues" evidence="1">
    <location>
        <begin position="506"/>
        <end position="515"/>
    </location>
</feature>
<feature type="compositionally biased region" description="Basic and acidic residues" evidence="1">
    <location>
        <begin position="250"/>
        <end position="260"/>
    </location>
</feature>